<feature type="compositionally biased region" description="Gly residues" evidence="1">
    <location>
        <begin position="170"/>
        <end position="179"/>
    </location>
</feature>
<dbReference type="InterPro" id="IPR051702">
    <property type="entry name" value="SH3_domain_YSC84-like"/>
</dbReference>
<feature type="compositionally biased region" description="Low complexity" evidence="1">
    <location>
        <begin position="965"/>
        <end position="977"/>
    </location>
</feature>
<feature type="compositionally biased region" description="Polar residues" evidence="1">
    <location>
        <begin position="477"/>
        <end position="486"/>
    </location>
</feature>
<feature type="compositionally biased region" description="Basic and acidic residues" evidence="1">
    <location>
        <begin position="384"/>
        <end position="393"/>
    </location>
</feature>
<dbReference type="PANTHER" id="PTHR15629">
    <property type="entry name" value="SH3YL1 PROTEIN"/>
    <property type="match status" value="1"/>
</dbReference>
<dbReference type="GO" id="GO:0035091">
    <property type="term" value="F:phosphatidylinositol binding"/>
    <property type="evidence" value="ECO:0007669"/>
    <property type="project" value="TreeGrafter"/>
</dbReference>
<feature type="compositionally biased region" description="Pro residues" evidence="1">
    <location>
        <begin position="185"/>
        <end position="194"/>
    </location>
</feature>
<dbReference type="CDD" id="cd11524">
    <property type="entry name" value="SYLF"/>
    <property type="match status" value="1"/>
</dbReference>
<dbReference type="PANTHER" id="PTHR15629:SF8">
    <property type="entry name" value="DUF500 DOMAIN PROTEIN (AFU_ORTHOLOGUE AFUA_5G07310)"/>
    <property type="match status" value="1"/>
</dbReference>
<accession>A0A2U3E785</accession>
<feature type="compositionally biased region" description="Basic residues" evidence="1">
    <location>
        <begin position="496"/>
        <end position="510"/>
    </location>
</feature>
<feature type="region of interest" description="Disordered" evidence="1">
    <location>
        <begin position="168"/>
        <end position="204"/>
    </location>
</feature>
<evidence type="ECO:0000259" key="2">
    <source>
        <dbReference type="Pfam" id="PF04366"/>
    </source>
</evidence>
<feature type="compositionally biased region" description="Basic and acidic residues" evidence="1">
    <location>
        <begin position="990"/>
        <end position="1003"/>
    </location>
</feature>
<feature type="region of interest" description="Disordered" evidence="1">
    <location>
        <begin position="909"/>
        <end position="1003"/>
    </location>
</feature>
<protein>
    <submittedName>
        <fullName evidence="3">DUF500 domain protein</fullName>
    </submittedName>
</protein>
<feature type="region of interest" description="Disordered" evidence="1">
    <location>
        <begin position="1031"/>
        <end position="1090"/>
    </location>
</feature>
<feature type="compositionally biased region" description="Basic and acidic residues" evidence="1">
    <location>
        <begin position="1352"/>
        <end position="1366"/>
    </location>
</feature>
<feature type="compositionally biased region" description="Polar residues" evidence="1">
    <location>
        <begin position="933"/>
        <end position="964"/>
    </location>
</feature>
<feature type="compositionally biased region" description="Low complexity" evidence="1">
    <location>
        <begin position="1040"/>
        <end position="1049"/>
    </location>
</feature>
<gene>
    <name evidence="3" type="ORF">PCL_12738</name>
</gene>
<evidence type="ECO:0000256" key="1">
    <source>
        <dbReference type="SAM" id="MobiDB-lite"/>
    </source>
</evidence>
<feature type="region of interest" description="Disordered" evidence="1">
    <location>
        <begin position="63"/>
        <end position="84"/>
    </location>
</feature>
<feature type="domain" description="Ysc84 actin-binding" evidence="2">
    <location>
        <begin position="716"/>
        <end position="842"/>
    </location>
</feature>
<feature type="compositionally biased region" description="Low complexity" evidence="1">
    <location>
        <begin position="358"/>
        <end position="376"/>
    </location>
</feature>
<dbReference type="EMBL" id="LCWV01000009">
    <property type="protein sequence ID" value="PWI70339.1"/>
    <property type="molecule type" value="Genomic_DNA"/>
</dbReference>
<feature type="region of interest" description="Disordered" evidence="1">
    <location>
        <begin position="477"/>
        <end position="598"/>
    </location>
</feature>
<name>A0A2U3E785_PURLI</name>
<evidence type="ECO:0000313" key="4">
    <source>
        <dbReference type="Proteomes" id="UP000245956"/>
    </source>
</evidence>
<feature type="compositionally biased region" description="Acidic residues" evidence="1">
    <location>
        <begin position="1064"/>
        <end position="1090"/>
    </location>
</feature>
<proteinExistence type="predicted"/>
<dbReference type="Pfam" id="PF04366">
    <property type="entry name" value="Ysc84"/>
    <property type="match status" value="1"/>
</dbReference>
<dbReference type="Proteomes" id="UP000245956">
    <property type="component" value="Unassembled WGS sequence"/>
</dbReference>
<dbReference type="InterPro" id="IPR007461">
    <property type="entry name" value="Ysc84_actin-binding"/>
</dbReference>
<organism evidence="3 4">
    <name type="scientific">Purpureocillium lilacinum</name>
    <name type="common">Paecilomyces lilacinus</name>
    <dbReference type="NCBI Taxonomy" id="33203"/>
    <lineage>
        <taxon>Eukaryota</taxon>
        <taxon>Fungi</taxon>
        <taxon>Dikarya</taxon>
        <taxon>Ascomycota</taxon>
        <taxon>Pezizomycotina</taxon>
        <taxon>Sordariomycetes</taxon>
        <taxon>Hypocreomycetidae</taxon>
        <taxon>Hypocreales</taxon>
        <taxon>Ophiocordycipitaceae</taxon>
        <taxon>Purpureocillium</taxon>
    </lineage>
</organism>
<feature type="compositionally biased region" description="Low complexity" evidence="1">
    <location>
        <begin position="1130"/>
        <end position="1139"/>
    </location>
</feature>
<feature type="compositionally biased region" description="Polar residues" evidence="1">
    <location>
        <begin position="1313"/>
        <end position="1323"/>
    </location>
</feature>
<reference evidence="3 4" key="1">
    <citation type="journal article" date="2016" name="Front. Microbiol.">
        <title>Genome and transcriptome sequences reveal the specific parasitism of the nematophagous Purpureocillium lilacinum 36-1.</title>
        <authorList>
            <person name="Xie J."/>
            <person name="Li S."/>
            <person name="Mo C."/>
            <person name="Xiao X."/>
            <person name="Peng D."/>
            <person name="Wang G."/>
            <person name="Xiao Y."/>
        </authorList>
    </citation>
    <scope>NUCLEOTIDE SEQUENCE [LARGE SCALE GENOMIC DNA]</scope>
    <source>
        <strain evidence="3 4">36-1</strain>
    </source>
</reference>
<feature type="region of interest" description="Disordered" evidence="1">
    <location>
        <begin position="1120"/>
        <end position="1176"/>
    </location>
</feature>
<feature type="region of interest" description="Disordered" evidence="1">
    <location>
        <begin position="350"/>
        <end position="443"/>
    </location>
</feature>
<feature type="compositionally biased region" description="Pro residues" evidence="1">
    <location>
        <begin position="522"/>
        <end position="534"/>
    </location>
</feature>
<sequence length="1373" mass="145749">MGMSKSSAFARLTVVQRLKLQRAATAVIITQPLDSIAVLQPTALGAFLAARDSRHAGAAFNQNLYAPRPPTASRQARQDRQDWGRGRHLANDAWEISAAMARCGLDVGHARLISLQVVVGGGGCLPATEPVATVGCSTRSRRRLLLVLQPRHGSRLVVMGAHPLANHIAGRGGGGGGGDALTPPRWSPGGPPEPHQSAAPAAHPWMPPMGPGGICVCTRPCATRPAIVVVLAGAHLCHAMPPSGTRDGVADAIDDPCRLALRQIALVPVSPVRRLALIAHHAHAHVSAAADGGACLVLLETLFFHRIFFSFSFGRCLASGGGPVLACKAPLGARASRLCLLVARPFGVRGQRPSTTRPPLTCTASPAAAAQGARPPVLRPSHLHCSEPPDRHPWRATAPPPPPPQVERKPWRATGAGPGLGWAGPGWAMDPTPPRQPTSSLRVPASGPIWVLFLERYSGPQGEVSRLLLLFHSPSPASYLNSSNSRHPPARLSRPTQHRHHRCRHRRPTHRSHDGAAGEPPSARPSPSPRPRIPPDAASSTGDDGRRQRGASSPTMQRVSAFLPSWEKRNSGTKPGTKPGPLFGWGQRNSAPGSKPSKINVAVANGGRIERETFWPASLDLECDKAARILKSFCTDGYLAPVDGEAEPSTSSSDTPATPEFLTKKIPKRIIQNAAGIAVFTCMRSGLWMTGSGGSGILIARKSDGTWSPPSGILLHTPTLSFIIGVDIYDCVLVINNLAALESITRPRVTLGEDVGLTNGPSVTLDSDEAHIKWKELGNTVLAYMKARGQHQAVNLNGCILTERTNENERFYGSSVTQMDVLAGNVARHVDETKPLFEVIKMAEGRTDYELAVIEQMAVQPAPGDAVIATPGSTPASPRGAFGVPRADDPDPFGVLALEMAGLEIREAGSRLRPSSSQFEFNPTPLSPAMSKFSRQSVETFTTRSNRASGMSSRTVKSQVTDAYTQTDTANTPDTTPSPGQSDDGQARGSIDRMPEVKEHEEVDYTRVDLAPLRQLSQEHSIGAVLAADAATTPRESIGSAPSAPVVEAPEVEKAEKAAKASNVDEDEQGTEEETNDADDEDDLDEDEEPVVFEVAAVQPARTQAIASRVIHAKGSVVTIPKRVPPPLPMRSALRSSRSSKSDMGGDVSSVKSPLRQAFSETDLHAEEDAEQDVPEVASIGKTISEDGHVEKPLKDAQALPVIEVQTEQPASIVPSGDDTVTEDTQTEKTPTLEASPGALDSEATLPQSTASTEAEAATHESSDAEFTDAIEATTGADEAEGQIDQIDNSDSTTNKKHTSSIYTGATEDRWSNDGSSLTTPTSERPHSMAEDEAHEEITPKKSGQETDTDVSDEKHAHGAEREEPVAKSATAA</sequence>
<comment type="caution">
    <text evidence="3">The sequence shown here is derived from an EMBL/GenBank/DDBJ whole genome shotgun (WGS) entry which is preliminary data.</text>
</comment>
<feature type="region of interest" description="Disordered" evidence="1">
    <location>
        <begin position="1206"/>
        <end position="1373"/>
    </location>
</feature>
<evidence type="ECO:0000313" key="3">
    <source>
        <dbReference type="EMBL" id="PWI70339.1"/>
    </source>
</evidence>
<feature type="compositionally biased region" description="Basic and acidic residues" evidence="1">
    <location>
        <begin position="1324"/>
        <end position="1345"/>
    </location>
</feature>